<reference evidence="1 2" key="1">
    <citation type="submission" date="2022-11" db="EMBL/GenBank/DDBJ databases">
        <title>Host association and intracellularity evolved multiple times independently in the Rickettsiales.</title>
        <authorList>
            <person name="Castelli M."/>
            <person name="Nardi T."/>
            <person name="Gammuto L."/>
            <person name="Bellinzona G."/>
            <person name="Sabaneyeva E."/>
            <person name="Potekhin A."/>
            <person name="Serra V."/>
            <person name="Petroni G."/>
            <person name="Sassera D."/>
        </authorList>
    </citation>
    <scope>NUCLEOTIDE SEQUENCE [LARGE SCALE GENOMIC DNA]</scope>
    <source>
        <strain evidence="1 2">NDG2</strain>
    </source>
</reference>
<evidence type="ECO:0000313" key="1">
    <source>
        <dbReference type="EMBL" id="WPX96509.1"/>
    </source>
</evidence>
<dbReference type="Proteomes" id="UP001327219">
    <property type="component" value="Chromosome"/>
</dbReference>
<keyword evidence="2" id="KW-1185">Reference proteome</keyword>
<organism evidence="1 2">
    <name type="scientific">Candidatus Bandiella euplotis</name>
    <dbReference type="NCBI Taxonomy" id="1664265"/>
    <lineage>
        <taxon>Bacteria</taxon>
        <taxon>Pseudomonadati</taxon>
        <taxon>Pseudomonadota</taxon>
        <taxon>Alphaproteobacteria</taxon>
        <taxon>Rickettsiales</taxon>
        <taxon>Candidatus Midichloriaceae</taxon>
        <taxon>Candidatus Bandiella</taxon>
    </lineage>
</organism>
<sequence>MTTLSNYSQDKNYAVLIDTLLNNAKFKRFLTSNSTAIGDFTQFLTERIPMLRDLKHKYLGEVKVNELVKNLIIDVLISEEAVKALTKTLYNGGILNWTEAILKSNQFVLPILTTFPVWQYLSKPKLEIGADVENAIRANGVEDTNILLSDILSHYEDFYWLNSLENATQLRSFNGITLDNAKLGNGFDGITIDGFSFTDAYFINLNFNNSKIELSSFIRAKFDKSLSVNNANLSNVSFDSAQFPNQISFRNSVLTNVNFENISLFFNPGEHVSSGKIDFTDATLDGVTLDSLAKAVKKNPELKDALVLKDARIVGNLSTDALTTLDLVVKGANFDGIGGMQKVEKLQLINHIAEEIGSGVAKKIFGNNMSESRKKDMYKIIQLLKDEILPEIAKEHSMSHVDDNLIARWECCHKIDKMLK</sequence>
<name>A0ABZ0UNG3_9RICK</name>
<proteinExistence type="predicted"/>
<gene>
    <name evidence="1" type="ORF">Bandiella_00625</name>
</gene>
<evidence type="ECO:0000313" key="2">
    <source>
        <dbReference type="Proteomes" id="UP001327219"/>
    </source>
</evidence>
<protein>
    <submittedName>
        <fullName evidence="1">Pentapeptide repeat-containing C-terminal domain protein</fullName>
    </submittedName>
</protein>
<accession>A0ABZ0UNG3</accession>
<dbReference type="SUPFAM" id="SSF141571">
    <property type="entry name" value="Pentapeptide repeat-like"/>
    <property type="match status" value="1"/>
</dbReference>
<dbReference type="EMBL" id="CP110820">
    <property type="protein sequence ID" value="WPX96509.1"/>
    <property type="molecule type" value="Genomic_DNA"/>
</dbReference>
<dbReference type="Gene3D" id="2.160.20.80">
    <property type="entry name" value="E3 ubiquitin-protein ligase SopA"/>
    <property type="match status" value="1"/>
</dbReference>